<feature type="domain" description="Chitin-binding type-1" evidence="3">
    <location>
        <begin position="80"/>
        <end position="135"/>
    </location>
</feature>
<dbReference type="Gene3D" id="2.40.40.10">
    <property type="entry name" value="RlpA-like domain"/>
    <property type="match status" value="1"/>
</dbReference>
<dbReference type="Proteomes" id="UP000663881">
    <property type="component" value="Unassembled WGS sequence"/>
</dbReference>
<comment type="caution">
    <text evidence="2">Lacks conserved residue(s) required for the propagation of feature annotation.</text>
</comment>
<dbReference type="EMBL" id="CAJOAY010006837">
    <property type="protein sequence ID" value="CAF4151897.1"/>
    <property type="molecule type" value="Genomic_DNA"/>
</dbReference>
<feature type="disulfide bond" evidence="2">
    <location>
        <begin position="101"/>
        <end position="115"/>
    </location>
</feature>
<organism evidence="4 5">
    <name type="scientific">Adineta steineri</name>
    <dbReference type="NCBI Taxonomy" id="433720"/>
    <lineage>
        <taxon>Eukaryota</taxon>
        <taxon>Metazoa</taxon>
        <taxon>Spiralia</taxon>
        <taxon>Gnathifera</taxon>
        <taxon>Rotifera</taxon>
        <taxon>Eurotatoria</taxon>
        <taxon>Bdelloidea</taxon>
        <taxon>Adinetida</taxon>
        <taxon>Adinetidae</taxon>
        <taxon>Adineta</taxon>
    </lineage>
</organism>
<comment type="caution">
    <text evidence="4">The sequence shown here is derived from an EMBL/GenBank/DDBJ whole genome shotgun (WGS) entry which is preliminary data.</text>
</comment>
<evidence type="ECO:0000259" key="3">
    <source>
        <dbReference type="PROSITE" id="PS50941"/>
    </source>
</evidence>
<dbReference type="InterPro" id="IPR051477">
    <property type="entry name" value="Expansin_CellWall"/>
</dbReference>
<feature type="disulfide bond" evidence="2">
    <location>
        <begin position="96"/>
        <end position="108"/>
    </location>
</feature>
<gene>
    <name evidence="4" type="ORF">OKA104_LOCUS38296</name>
</gene>
<dbReference type="PANTHER" id="PTHR31836">
    <property type="match status" value="1"/>
</dbReference>
<proteinExistence type="predicted"/>
<feature type="non-terminal residue" evidence="4">
    <location>
        <position position="1"/>
    </location>
</feature>
<dbReference type="CDD" id="cd22191">
    <property type="entry name" value="DPBB_RlpA_EXP_N-like"/>
    <property type="match status" value="1"/>
</dbReference>
<evidence type="ECO:0000256" key="2">
    <source>
        <dbReference type="PROSITE-ProRule" id="PRU00261"/>
    </source>
</evidence>
<keyword evidence="2" id="KW-1015">Disulfide bond</keyword>
<dbReference type="InterPro" id="IPR036908">
    <property type="entry name" value="RlpA-like_sf"/>
</dbReference>
<keyword evidence="2" id="KW-0147">Chitin-binding</keyword>
<dbReference type="AlphaFoldDB" id="A0A819Y7E8"/>
<dbReference type="GO" id="GO:0008061">
    <property type="term" value="F:chitin binding"/>
    <property type="evidence" value="ECO:0007669"/>
    <property type="project" value="UniProtKB-UniRule"/>
</dbReference>
<reference evidence="4" key="1">
    <citation type="submission" date="2021-02" db="EMBL/GenBank/DDBJ databases">
        <authorList>
            <person name="Nowell W R."/>
        </authorList>
    </citation>
    <scope>NUCLEOTIDE SEQUENCE</scope>
</reference>
<accession>A0A819Y7E8</accession>
<sequence length="279" mass="29320">SQKPVTKQPQGVMNSNKLVSGETLVEEWKTPILGCFESCGVHAVWLTNKRVLSRSEQSGNCLIGGCGVGSCCSAYGFCATTYCGGPVAVSCLTSGCPSGECCFQNGYCGRAAAYCGATSYGNCYSTGCAAGGCCTQYGYCGSYGAYCAVAKFLSGKKAASLEGEFQGQATYYNETMAGMEFSTCGTSRARSLDVNSEKIYTAALNQVQFDPYTLNGIPSTNPICQKKAIAKGVKGEIVVQFVDRCDGCKEGDIALTYDGFMAVAGELGDGHTDITWHFI</sequence>
<dbReference type="InterPro" id="IPR001002">
    <property type="entry name" value="Chitin-bd_1"/>
</dbReference>
<name>A0A819Y7E8_9BILA</name>
<dbReference type="PANTHER" id="PTHR31836:SF21">
    <property type="entry name" value="EXPANSIN-LIKE PROTEIN 7"/>
    <property type="match status" value="1"/>
</dbReference>
<evidence type="ECO:0000313" key="5">
    <source>
        <dbReference type="Proteomes" id="UP000663881"/>
    </source>
</evidence>
<evidence type="ECO:0000313" key="4">
    <source>
        <dbReference type="EMBL" id="CAF4151897.1"/>
    </source>
</evidence>
<keyword evidence="1" id="KW-0732">Signal</keyword>
<dbReference type="PROSITE" id="PS50941">
    <property type="entry name" value="CHIT_BIND_I_2"/>
    <property type="match status" value="1"/>
</dbReference>
<evidence type="ECO:0000256" key="1">
    <source>
        <dbReference type="ARBA" id="ARBA00022729"/>
    </source>
</evidence>
<protein>
    <recommendedName>
        <fullName evidence="3">Chitin-binding type-1 domain-containing protein</fullName>
    </recommendedName>
</protein>
<dbReference type="SUPFAM" id="SSF50685">
    <property type="entry name" value="Barwin-like endoglucanases"/>
    <property type="match status" value="1"/>
</dbReference>